<evidence type="ECO:0000259" key="5">
    <source>
        <dbReference type="Pfam" id="PF00135"/>
    </source>
</evidence>
<dbReference type="InterPro" id="IPR029058">
    <property type="entry name" value="AB_hydrolase_fold"/>
</dbReference>
<accession>A0A7V7UGA6</accession>
<dbReference type="Proteomes" id="UP000461768">
    <property type="component" value="Unassembled WGS sequence"/>
</dbReference>
<dbReference type="AlphaFoldDB" id="A0A7V7UGA6"/>
<comment type="caution">
    <text evidence="6">The sequence shown here is derived from an EMBL/GenBank/DDBJ whole genome shotgun (WGS) entry which is preliminary data.</text>
</comment>
<keyword evidence="3" id="KW-0732">Signal</keyword>
<keyword evidence="2 3" id="KW-0378">Hydrolase</keyword>
<feature type="compositionally biased region" description="Basic and acidic residues" evidence="4">
    <location>
        <begin position="34"/>
        <end position="54"/>
    </location>
</feature>
<protein>
    <recommendedName>
        <fullName evidence="3">Carboxylic ester hydrolase</fullName>
        <ecNumber evidence="3">3.1.1.-</ecNumber>
    </recommendedName>
</protein>
<dbReference type="Gene3D" id="3.40.50.1820">
    <property type="entry name" value="alpha/beta hydrolase"/>
    <property type="match status" value="1"/>
</dbReference>
<dbReference type="OrthoDB" id="9775851at2"/>
<evidence type="ECO:0000256" key="4">
    <source>
        <dbReference type="SAM" id="MobiDB-lite"/>
    </source>
</evidence>
<dbReference type="RefSeq" id="WP_151145493.1">
    <property type="nucleotide sequence ID" value="NZ_WAGX01000005.1"/>
</dbReference>
<dbReference type="PROSITE" id="PS00122">
    <property type="entry name" value="CARBOXYLESTERASE_B_1"/>
    <property type="match status" value="1"/>
</dbReference>
<feature type="signal peptide" evidence="3">
    <location>
        <begin position="1"/>
        <end position="23"/>
    </location>
</feature>
<dbReference type="SUPFAM" id="SSF53474">
    <property type="entry name" value="alpha/beta-Hydrolases"/>
    <property type="match status" value="1"/>
</dbReference>
<dbReference type="InterPro" id="IPR019826">
    <property type="entry name" value="Carboxylesterase_B_AS"/>
</dbReference>
<reference evidence="6 7" key="2">
    <citation type="submission" date="2020-02" db="EMBL/GenBank/DDBJ databases">
        <title>Candidatus Galacturonibacter soehngenii shows hetero-acetogenic catabolism of galacturonic acid but lacks a canonical carbon monoxide dehydrogenase/acetyl-CoA synthase complex.</title>
        <authorList>
            <person name="Diender M."/>
            <person name="Stouten G.R."/>
            <person name="Petersen J.F."/>
            <person name="Nielsen P.H."/>
            <person name="Dueholm M.S."/>
            <person name="Pronk J.T."/>
            <person name="Van Loosdrecht M.C.M."/>
        </authorList>
    </citation>
    <scope>NUCLEOTIDE SEQUENCE [LARGE SCALE GENOMIC DNA]</scope>
    <source>
        <strain evidence="6">GalUA</strain>
    </source>
</reference>
<dbReference type="Pfam" id="PF00135">
    <property type="entry name" value="COesterase"/>
    <property type="match status" value="1"/>
</dbReference>
<dbReference type="EC" id="3.1.1.-" evidence="3"/>
<dbReference type="InterPro" id="IPR002018">
    <property type="entry name" value="CarbesteraseB"/>
</dbReference>
<evidence type="ECO:0000256" key="2">
    <source>
        <dbReference type="ARBA" id="ARBA00022801"/>
    </source>
</evidence>
<feature type="chain" id="PRO_5039760263" description="Carboxylic ester hydrolase" evidence="3">
    <location>
        <begin position="24"/>
        <end position="589"/>
    </location>
</feature>
<gene>
    <name evidence="6" type="ORF">F7O84_12150</name>
</gene>
<evidence type="ECO:0000313" key="7">
    <source>
        <dbReference type="Proteomes" id="UP000461768"/>
    </source>
</evidence>
<feature type="region of interest" description="Disordered" evidence="4">
    <location>
        <begin position="27"/>
        <end position="54"/>
    </location>
</feature>
<evidence type="ECO:0000256" key="1">
    <source>
        <dbReference type="ARBA" id="ARBA00005964"/>
    </source>
</evidence>
<dbReference type="InterPro" id="IPR050309">
    <property type="entry name" value="Type-B_Carboxylest/Lipase"/>
</dbReference>
<sequence>MKKRIWKSLLCVLTISTLMVGCAKNETSTQAPAEDTKQETTTEEVKEADQEKEADVTLRDTAFGPVKGSVNEAKQTIEWKGVPYAKAPVGDLRWKAPQDPDNWTEVFDATKDGNLGVQVANGEVIGSEDCLNLDIYRPNTQDTSLPVVVFIHGGNNQSGKSTEIIGSTLANDTNSIFISLNYRLGVLGFNCLPALQTGDANEDSGNYTLLDIAKALDWIHANIEAFGGDKDNITISGFSAGGRDVMAMLISPLFEGKFQKAISFSGGMTIADTDASVKTIATALAPLAVEDGKKADVEEAKEWLQTSDAEVKEYLYTLSAERLAKVMMNAGIRMSVFPHIFNDGTVIPKEGFATTNYNSVPLLMLTSTSEFSFFAASDPYFAKEYGDGTLFTDETKNAEYTFANKYGSMLYELFNAQESAITMADNYKAPIYLTTISYGENKEVVGDMANLGAFHGVFVPLLDSDNATYQAMFAEPYTFDGIKDLGKQFRSYIANFIKTGDPNEEGLVTWEQWSKDAAGQTLVLDADKEKAMISMQDRTISYDDVLKQIEADTTISQEAKDTIVKQVLNGRWFSAQLDKHFNNESLWAK</sequence>
<evidence type="ECO:0000256" key="3">
    <source>
        <dbReference type="RuleBase" id="RU361235"/>
    </source>
</evidence>
<reference evidence="6 7" key="1">
    <citation type="submission" date="2019-09" db="EMBL/GenBank/DDBJ databases">
        <authorList>
            <person name="Valk L.C."/>
        </authorList>
    </citation>
    <scope>NUCLEOTIDE SEQUENCE [LARGE SCALE GENOMIC DNA]</scope>
    <source>
        <strain evidence="6">GalUA</strain>
    </source>
</reference>
<keyword evidence="7" id="KW-1185">Reference proteome</keyword>
<evidence type="ECO:0000313" key="6">
    <source>
        <dbReference type="EMBL" id="KAB1438296.1"/>
    </source>
</evidence>
<organism evidence="6 7">
    <name type="scientific">Candidatus Galacturonatibacter soehngenii</name>
    <dbReference type="NCBI Taxonomy" id="2307010"/>
    <lineage>
        <taxon>Bacteria</taxon>
        <taxon>Bacillati</taxon>
        <taxon>Bacillota</taxon>
        <taxon>Clostridia</taxon>
        <taxon>Lachnospirales</taxon>
        <taxon>Lachnospiraceae</taxon>
        <taxon>Candidatus Galacturonatibacter</taxon>
    </lineage>
</organism>
<feature type="domain" description="Carboxylesterase type B" evidence="5">
    <location>
        <begin position="59"/>
        <end position="378"/>
    </location>
</feature>
<dbReference type="PROSITE" id="PS51257">
    <property type="entry name" value="PROKAR_LIPOPROTEIN"/>
    <property type="match status" value="1"/>
</dbReference>
<proteinExistence type="inferred from homology"/>
<dbReference type="GO" id="GO:0016787">
    <property type="term" value="F:hydrolase activity"/>
    <property type="evidence" value="ECO:0007669"/>
    <property type="project" value="UniProtKB-KW"/>
</dbReference>
<comment type="similarity">
    <text evidence="1 3">Belongs to the type-B carboxylesterase/lipase family.</text>
</comment>
<dbReference type="PANTHER" id="PTHR11559">
    <property type="entry name" value="CARBOXYLESTERASE"/>
    <property type="match status" value="1"/>
</dbReference>
<name>A0A7V7UGA6_9FIRM</name>
<dbReference type="EMBL" id="WAGX01000005">
    <property type="protein sequence ID" value="KAB1438296.1"/>
    <property type="molecule type" value="Genomic_DNA"/>
</dbReference>